<dbReference type="RefSeq" id="WP_186868370.1">
    <property type="nucleotide sequence ID" value="NZ_JACOOL010000001.1"/>
</dbReference>
<proteinExistence type="predicted"/>
<evidence type="ECO:0000313" key="2">
    <source>
        <dbReference type="EMBL" id="MBC5635680.1"/>
    </source>
</evidence>
<dbReference type="InterPro" id="IPR017946">
    <property type="entry name" value="PLC-like_Pdiesterase_TIM-brl"/>
</dbReference>
<name>A0A923L3H3_9BACI</name>
<dbReference type="PANTHER" id="PTHR46211:SF1">
    <property type="entry name" value="GLYCEROPHOSPHODIESTER PHOSPHODIESTERASE, CYTOPLASMIC"/>
    <property type="match status" value="1"/>
</dbReference>
<sequence>MTIRGIAHRGYPVNYPENTLSSFQAAIDLGFSHMELDVHMSKDGIPVVMHDHTIDRMTNGTGEIRQYTLEELKQFTIHSEEKIPTLEEVLAIAKDRIIVSIELKKPKLYPGIEQKIYDIIRKFEMEDQVYVISFNHDSLLKLRAISDEIQLGPLVNKVRPSHFRLIKKMNARYFAVNCKAIKEKHIKKCESMGVQLVVWTVNTIEQMKSFKAYPSILITTDELERYKALSLG</sequence>
<dbReference type="InterPro" id="IPR030395">
    <property type="entry name" value="GP_PDE_dom"/>
</dbReference>
<dbReference type="Pfam" id="PF03009">
    <property type="entry name" value="GDPD"/>
    <property type="match status" value="1"/>
</dbReference>
<dbReference type="AlphaFoldDB" id="A0A923L3H3"/>
<dbReference type="GO" id="GO:0008081">
    <property type="term" value="F:phosphoric diester hydrolase activity"/>
    <property type="evidence" value="ECO:0007669"/>
    <property type="project" value="InterPro"/>
</dbReference>
<dbReference type="Proteomes" id="UP000637359">
    <property type="component" value="Unassembled WGS sequence"/>
</dbReference>
<protein>
    <submittedName>
        <fullName evidence="2">Glycerophosphodiester phosphodiesterase</fullName>
    </submittedName>
</protein>
<feature type="domain" description="GP-PDE" evidence="1">
    <location>
        <begin position="3"/>
        <end position="230"/>
    </location>
</feature>
<dbReference type="Gene3D" id="3.20.20.190">
    <property type="entry name" value="Phosphatidylinositol (PI) phosphodiesterase"/>
    <property type="match status" value="1"/>
</dbReference>
<dbReference type="PROSITE" id="PS51704">
    <property type="entry name" value="GP_PDE"/>
    <property type="match status" value="1"/>
</dbReference>
<evidence type="ECO:0000259" key="1">
    <source>
        <dbReference type="PROSITE" id="PS51704"/>
    </source>
</evidence>
<dbReference type="PANTHER" id="PTHR46211">
    <property type="entry name" value="GLYCEROPHOSPHORYL DIESTER PHOSPHODIESTERASE"/>
    <property type="match status" value="1"/>
</dbReference>
<dbReference type="SUPFAM" id="SSF51695">
    <property type="entry name" value="PLC-like phosphodiesterases"/>
    <property type="match status" value="1"/>
</dbReference>
<reference evidence="2" key="1">
    <citation type="submission" date="2020-08" db="EMBL/GenBank/DDBJ databases">
        <title>Genome public.</title>
        <authorList>
            <person name="Liu C."/>
            <person name="Sun Q."/>
        </authorList>
    </citation>
    <scope>NUCLEOTIDE SEQUENCE</scope>
    <source>
        <strain evidence="2">BX22</strain>
    </source>
</reference>
<comment type="caution">
    <text evidence="2">The sequence shown here is derived from an EMBL/GenBank/DDBJ whole genome shotgun (WGS) entry which is preliminary data.</text>
</comment>
<evidence type="ECO:0000313" key="3">
    <source>
        <dbReference type="Proteomes" id="UP000637359"/>
    </source>
</evidence>
<gene>
    <name evidence="2" type="ORF">H8S33_02460</name>
</gene>
<dbReference type="GO" id="GO:0006629">
    <property type="term" value="P:lipid metabolic process"/>
    <property type="evidence" value="ECO:0007669"/>
    <property type="project" value="InterPro"/>
</dbReference>
<keyword evidence="3" id="KW-1185">Reference proteome</keyword>
<organism evidence="2 3">
    <name type="scientific">Ornithinibacillus hominis</name>
    <dbReference type="NCBI Taxonomy" id="2763055"/>
    <lineage>
        <taxon>Bacteria</taxon>
        <taxon>Bacillati</taxon>
        <taxon>Bacillota</taxon>
        <taxon>Bacilli</taxon>
        <taxon>Bacillales</taxon>
        <taxon>Bacillaceae</taxon>
        <taxon>Ornithinibacillus</taxon>
    </lineage>
</organism>
<dbReference type="EMBL" id="JACOOL010000001">
    <property type="protein sequence ID" value="MBC5635680.1"/>
    <property type="molecule type" value="Genomic_DNA"/>
</dbReference>
<accession>A0A923L3H3</accession>